<name>A0ABT9J2J9_9BACL</name>
<gene>
    <name evidence="1" type="ORF">Q5Y73_14125</name>
</gene>
<sequence length="152" mass="17425">MGRCKVCNNTQKMVDPCPEEDCKDGIANGSKCDVCKGKGSVYNPCRYCYYKIKPSKRFYEDEIEDDEEEYEEEFNFKKLFWGVAIFTAFYYFVVRDPAAVSTIENQYEIISVYKGAIQAYDSSGNIVQFFDNNLVNQALNGSLKQGDVIKVK</sequence>
<dbReference type="Proteomes" id="UP001231941">
    <property type="component" value="Unassembled WGS sequence"/>
</dbReference>
<keyword evidence="2" id="KW-1185">Reference proteome</keyword>
<protein>
    <submittedName>
        <fullName evidence="1">Uncharacterized protein</fullName>
    </submittedName>
</protein>
<organism evidence="1 2">
    <name type="scientific">Chengkuizengella axinellae</name>
    <dbReference type="NCBI Taxonomy" id="3064388"/>
    <lineage>
        <taxon>Bacteria</taxon>
        <taxon>Bacillati</taxon>
        <taxon>Bacillota</taxon>
        <taxon>Bacilli</taxon>
        <taxon>Bacillales</taxon>
        <taxon>Paenibacillaceae</taxon>
        <taxon>Chengkuizengella</taxon>
    </lineage>
</organism>
<dbReference type="EMBL" id="JAVAMP010000006">
    <property type="protein sequence ID" value="MDP5275250.1"/>
    <property type="molecule type" value="Genomic_DNA"/>
</dbReference>
<accession>A0ABT9J2J9</accession>
<evidence type="ECO:0000313" key="1">
    <source>
        <dbReference type="EMBL" id="MDP5275250.1"/>
    </source>
</evidence>
<evidence type="ECO:0000313" key="2">
    <source>
        <dbReference type="Proteomes" id="UP001231941"/>
    </source>
</evidence>
<proteinExistence type="predicted"/>
<dbReference type="RefSeq" id="WP_305992559.1">
    <property type="nucleotide sequence ID" value="NZ_JAVAMP010000006.1"/>
</dbReference>
<comment type="caution">
    <text evidence="1">The sequence shown here is derived from an EMBL/GenBank/DDBJ whole genome shotgun (WGS) entry which is preliminary data.</text>
</comment>
<reference evidence="1 2" key="1">
    <citation type="submission" date="2023-08" db="EMBL/GenBank/DDBJ databases">
        <authorList>
            <person name="Park J.-S."/>
        </authorList>
    </citation>
    <scope>NUCLEOTIDE SEQUENCE [LARGE SCALE GENOMIC DNA]</scope>
    <source>
        <strain evidence="1 2">2205SS18-9</strain>
    </source>
</reference>